<accession>A0AAV0MUM6</accession>
<feature type="region of interest" description="Disordered" evidence="1">
    <location>
        <begin position="1"/>
        <end position="31"/>
    </location>
</feature>
<comment type="caution">
    <text evidence="2">The sequence shown here is derived from an EMBL/GenBank/DDBJ whole genome shotgun (WGS) entry which is preliminary data.</text>
</comment>
<dbReference type="Proteomes" id="UP001154282">
    <property type="component" value="Unassembled WGS sequence"/>
</dbReference>
<name>A0AAV0MUM6_9ROSI</name>
<organism evidence="2 3">
    <name type="scientific">Linum tenue</name>
    <dbReference type="NCBI Taxonomy" id="586396"/>
    <lineage>
        <taxon>Eukaryota</taxon>
        <taxon>Viridiplantae</taxon>
        <taxon>Streptophyta</taxon>
        <taxon>Embryophyta</taxon>
        <taxon>Tracheophyta</taxon>
        <taxon>Spermatophyta</taxon>
        <taxon>Magnoliopsida</taxon>
        <taxon>eudicotyledons</taxon>
        <taxon>Gunneridae</taxon>
        <taxon>Pentapetalae</taxon>
        <taxon>rosids</taxon>
        <taxon>fabids</taxon>
        <taxon>Malpighiales</taxon>
        <taxon>Linaceae</taxon>
        <taxon>Linum</taxon>
    </lineage>
</organism>
<evidence type="ECO:0000256" key="1">
    <source>
        <dbReference type="SAM" id="MobiDB-lite"/>
    </source>
</evidence>
<protein>
    <submittedName>
        <fullName evidence="2">Uncharacterized protein</fullName>
    </submittedName>
</protein>
<dbReference type="EMBL" id="CAMGYJ010000007">
    <property type="protein sequence ID" value="CAI0450037.1"/>
    <property type="molecule type" value="Genomic_DNA"/>
</dbReference>
<sequence length="53" mass="5807">QGSSSCRRQRAPGCRRIGRGKGPVGAWSSWRTSSSGQQVTAGAVDYRTWFLSY</sequence>
<proteinExistence type="predicted"/>
<keyword evidence="3" id="KW-1185">Reference proteome</keyword>
<evidence type="ECO:0000313" key="3">
    <source>
        <dbReference type="Proteomes" id="UP001154282"/>
    </source>
</evidence>
<feature type="non-terminal residue" evidence="2">
    <location>
        <position position="1"/>
    </location>
</feature>
<evidence type="ECO:0000313" key="2">
    <source>
        <dbReference type="EMBL" id="CAI0450037.1"/>
    </source>
</evidence>
<gene>
    <name evidence="2" type="ORF">LITE_LOCUS30381</name>
</gene>
<dbReference type="AlphaFoldDB" id="A0AAV0MUM6"/>
<reference evidence="2" key="1">
    <citation type="submission" date="2022-08" db="EMBL/GenBank/DDBJ databases">
        <authorList>
            <person name="Gutierrez-Valencia J."/>
        </authorList>
    </citation>
    <scope>NUCLEOTIDE SEQUENCE</scope>
</reference>